<dbReference type="AlphaFoldDB" id="A0A1G8TM43"/>
<evidence type="ECO:0000259" key="1">
    <source>
        <dbReference type="Pfam" id="PF04293"/>
    </source>
</evidence>
<evidence type="ECO:0000313" key="4">
    <source>
        <dbReference type="Proteomes" id="UP000199225"/>
    </source>
</evidence>
<dbReference type="InterPro" id="IPR056174">
    <property type="entry name" value="SpoVR_N"/>
</dbReference>
<evidence type="ECO:0000259" key="2">
    <source>
        <dbReference type="Pfam" id="PF24755"/>
    </source>
</evidence>
<dbReference type="PANTHER" id="PTHR30029:SF2">
    <property type="entry name" value="STAGE V SPORULATION PROTEIN R"/>
    <property type="match status" value="1"/>
</dbReference>
<dbReference type="InterPro" id="IPR007390">
    <property type="entry name" value="Spore_V_R"/>
</dbReference>
<feature type="domain" description="SpoVR protein-like N-terminal" evidence="1">
    <location>
        <begin position="2"/>
        <end position="166"/>
    </location>
</feature>
<dbReference type="Proteomes" id="UP000199225">
    <property type="component" value="Unassembled WGS sequence"/>
</dbReference>
<name>A0A1G8TM43_9BACI</name>
<feature type="domain" description="SpoVR-like C-terminal" evidence="2">
    <location>
        <begin position="336"/>
        <end position="387"/>
    </location>
</feature>
<dbReference type="OrthoDB" id="9784270at2"/>
<evidence type="ECO:0000313" key="3">
    <source>
        <dbReference type="EMBL" id="SDJ41965.1"/>
    </source>
</evidence>
<dbReference type="PANTHER" id="PTHR30029">
    <property type="entry name" value="STAGE V SPORULATION PROTEIN R"/>
    <property type="match status" value="1"/>
</dbReference>
<keyword evidence="4" id="KW-1185">Reference proteome</keyword>
<dbReference type="RefSeq" id="WP_093193562.1">
    <property type="nucleotide sequence ID" value="NZ_FNEV01000005.1"/>
</dbReference>
<proteinExistence type="predicted"/>
<protein>
    <submittedName>
        <fullName evidence="3">Stage V sporulation protein R</fullName>
    </submittedName>
</protein>
<organism evidence="3 4">
    <name type="scientific">Salimicrobium halophilum</name>
    <dbReference type="NCBI Taxonomy" id="86666"/>
    <lineage>
        <taxon>Bacteria</taxon>
        <taxon>Bacillati</taxon>
        <taxon>Bacillota</taxon>
        <taxon>Bacilli</taxon>
        <taxon>Bacillales</taxon>
        <taxon>Bacillaceae</taxon>
        <taxon>Salimicrobium</taxon>
    </lineage>
</organism>
<dbReference type="EMBL" id="FNEV01000005">
    <property type="protein sequence ID" value="SDJ41965.1"/>
    <property type="molecule type" value="Genomic_DNA"/>
</dbReference>
<sequence length="407" mass="48431">MEKLVQAIEEITEIADDFGLDYFPMRYEICPDDAIYTFGAYGMPTRFSHWSFGKQYHKMKVQYDLGLSKIYELVINSDPCYAYLLNSNSLVQNKMIAAHVLGHSDFFKNNAYYGRTNREMVTSMAATAERIQAYEYEYGKDEVEQFLDAVLSIQEHIDPYPRKEKDKELPDKDLLYYIQENSRYLKDWQRDIITMMREEMLYFWPQMETKIMNEGWASFWHLRIMRELDLTEEETVEFAKLHAGVISPQQTSINPYRLGLRIFEDIDERYGREKVFEVREVESDTSFLRNYLTKEIVEEEDLYLFQKQDDKYEIVEKQWESVRDELIDMRVNGGFPYLVVEDGDYCKNGELYIRHAFEGIELDVSYLEKTIPYIYELWGRTVHIETVIDDREVVFSSGGGDVTKRYI</sequence>
<dbReference type="Pfam" id="PF24755">
    <property type="entry name" value="SpoVR_C"/>
    <property type="match status" value="1"/>
</dbReference>
<gene>
    <name evidence="3" type="ORF">SAMN04490247_1832</name>
</gene>
<dbReference type="Pfam" id="PF04293">
    <property type="entry name" value="SpoVR"/>
    <property type="match status" value="1"/>
</dbReference>
<reference evidence="4" key="1">
    <citation type="submission" date="2016-10" db="EMBL/GenBank/DDBJ databases">
        <authorList>
            <person name="Varghese N."/>
            <person name="Submissions S."/>
        </authorList>
    </citation>
    <scope>NUCLEOTIDE SEQUENCE [LARGE SCALE GENOMIC DNA]</scope>
    <source>
        <strain evidence="4">DSM 4771</strain>
    </source>
</reference>
<dbReference type="STRING" id="86666.SAMN04490247_1832"/>
<dbReference type="InterPro" id="IPR057008">
    <property type="entry name" value="SpoVR-like_C"/>
</dbReference>
<accession>A0A1G8TM43</accession>